<comment type="caution">
    <text evidence="3">The sequence shown here is derived from an EMBL/GenBank/DDBJ whole genome shotgun (WGS) entry which is preliminary data.</text>
</comment>
<dbReference type="AlphaFoldDB" id="A0A6M0RLG4"/>
<protein>
    <submittedName>
        <fullName evidence="3">DUF4230 domain-containing protein</fullName>
    </submittedName>
</protein>
<proteinExistence type="predicted"/>
<feature type="transmembrane region" description="Helical" evidence="2">
    <location>
        <begin position="38"/>
        <end position="62"/>
    </location>
</feature>
<dbReference type="RefSeq" id="WP_163699048.1">
    <property type="nucleotide sequence ID" value="NZ_QXHD01000004.1"/>
</dbReference>
<dbReference type="EMBL" id="QXHD01000004">
    <property type="protein sequence ID" value="NEZ57036.1"/>
    <property type="molecule type" value="Genomic_DNA"/>
</dbReference>
<feature type="compositionally biased region" description="Basic and acidic residues" evidence="1">
    <location>
        <begin position="15"/>
        <end position="24"/>
    </location>
</feature>
<keyword evidence="2" id="KW-1133">Transmembrane helix</keyword>
<dbReference type="Pfam" id="PF14014">
    <property type="entry name" value="DUF4230"/>
    <property type="match status" value="1"/>
</dbReference>
<sequence>MFTRPSRITNRSRVRKTDKQKDKQTNPNPQQQPGVWRVLSMLSMVVFGGGLVVASLAGYGLWRTGDQFMDGVKLMFTPKPPEDTVDTRTLIVEQIQGASELTTAIFSMEAVVPTESNRTVGNYVIGQTNLLYIAHGEVRAGIDLGAISEENVQVINDSEDLPPSLILTLPAPKVLDSKLDVTRSKVYEYDRGFLSLGPDRAPELQALAQQEALKQIRQGACDEGILTMASERAELTMRQLIEPLGYENLTVNVAEPTGCS</sequence>
<keyword evidence="4" id="KW-1185">Reference proteome</keyword>
<dbReference type="Proteomes" id="UP000481033">
    <property type="component" value="Unassembled WGS sequence"/>
</dbReference>
<evidence type="ECO:0000256" key="2">
    <source>
        <dbReference type="SAM" id="Phobius"/>
    </source>
</evidence>
<name>A0A6M0RLG4_9CYAN</name>
<keyword evidence="2" id="KW-0812">Transmembrane</keyword>
<evidence type="ECO:0000313" key="4">
    <source>
        <dbReference type="Proteomes" id="UP000481033"/>
    </source>
</evidence>
<organism evidence="3 4">
    <name type="scientific">Adonisia turfae CCMR0081</name>
    <dbReference type="NCBI Taxonomy" id="2292702"/>
    <lineage>
        <taxon>Bacteria</taxon>
        <taxon>Bacillati</taxon>
        <taxon>Cyanobacteriota</taxon>
        <taxon>Adonisia</taxon>
        <taxon>Adonisia turfae</taxon>
    </lineage>
</organism>
<keyword evidence="2" id="KW-0472">Membrane</keyword>
<gene>
    <name evidence="3" type="ORF">DXZ20_15390</name>
</gene>
<evidence type="ECO:0000313" key="3">
    <source>
        <dbReference type="EMBL" id="NEZ57036.1"/>
    </source>
</evidence>
<evidence type="ECO:0000256" key="1">
    <source>
        <dbReference type="SAM" id="MobiDB-lite"/>
    </source>
</evidence>
<accession>A0A6M0RLG4</accession>
<reference evidence="3 4" key="1">
    <citation type="journal article" date="2020" name="Microb. Ecol.">
        <title>Ecogenomics of the Marine Benthic Filamentous Cyanobacterium Adonisia.</title>
        <authorList>
            <person name="Walter J.M."/>
            <person name="Coutinho F.H."/>
            <person name="Leomil L."/>
            <person name="Hargreaves P.I."/>
            <person name="Campeao M.E."/>
            <person name="Vieira V.V."/>
            <person name="Silva B.S."/>
            <person name="Fistarol G.O."/>
            <person name="Salomon P.S."/>
            <person name="Sawabe T."/>
            <person name="Mino S."/>
            <person name="Hosokawa M."/>
            <person name="Miyashita H."/>
            <person name="Maruyama F."/>
            <person name="van Verk M.C."/>
            <person name="Dutilh B.E."/>
            <person name="Thompson C.C."/>
            <person name="Thompson F.L."/>
        </authorList>
    </citation>
    <scope>NUCLEOTIDE SEQUENCE [LARGE SCALE GENOMIC DNA]</scope>
    <source>
        <strain evidence="3 4">CCMR0081</strain>
    </source>
</reference>
<dbReference type="InterPro" id="IPR025324">
    <property type="entry name" value="DUF4230"/>
</dbReference>
<feature type="region of interest" description="Disordered" evidence="1">
    <location>
        <begin position="1"/>
        <end position="33"/>
    </location>
</feature>